<evidence type="ECO:0000256" key="9">
    <source>
        <dbReference type="ARBA" id="ARBA00022898"/>
    </source>
</evidence>
<evidence type="ECO:0000256" key="4">
    <source>
        <dbReference type="ARBA" id="ARBA00010869"/>
    </source>
</evidence>
<dbReference type="GO" id="GO:0030170">
    <property type="term" value="F:pyridoxal phosphate binding"/>
    <property type="evidence" value="ECO:0007669"/>
    <property type="project" value="InterPro"/>
</dbReference>
<dbReference type="Pfam" id="PF00291">
    <property type="entry name" value="PALP"/>
    <property type="match status" value="1"/>
</dbReference>
<protein>
    <recommendedName>
        <fullName evidence="7 13">L-threonine dehydratase catabolic TdcB</fullName>
        <ecNumber evidence="6 13">4.3.1.19</ecNumber>
    </recommendedName>
    <alternativeName>
        <fullName evidence="12 13">Threonine deaminase</fullName>
    </alternativeName>
</protein>
<dbReference type="UniPathway" id="UPA00052">
    <property type="reaction ID" value="UER00507"/>
</dbReference>
<dbReference type="SUPFAM" id="SSF53686">
    <property type="entry name" value="Tryptophan synthase beta subunit-like PLP-dependent enzymes"/>
    <property type="match status" value="1"/>
</dbReference>
<dbReference type="EC" id="4.3.1.19" evidence="6 13"/>
<dbReference type="EMBL" id="LZRT01000090">
    <property type="protein sequence ID" value="OUM86437.1"/>
    <property type="molecule type" value="Genomic_DNA"/>
</dbReference>
<comment type="caution">
    <text evidence="16">The sequence shown here is derived from an EMBL/GenBank/DDBJ whole genome shotgun (WGS) entry which is preliminary data.</text>
</comment>
<evidence type="ECO:0000256" key="7">
    <source>
        <dbReference type="ARBA" id="ARBA00022248"/>
    </source>
</evidence>
<evidence type="ECO:0000256" key="8">
    <source>
        <dbReference type="ARBA" id="ARBA00022533"/>
    </source>
</evidence>
<dbReference type="InterPro" id="IPR000634">
    <property type="entry name" value="Ser/Thr_deHydtase_PyrdxlP-BS"/>
</dbReference>
<keyword evidence="8" id="KW-0021">Allosteric enzyme</keyword>
<evidence type="ECO:0000313" key="17">
    <source>
        <dbReference type="Proteomes" id="UP000196475"/>
    </source>
</evidence>
<name>A0A1Y3PJY7_9BACI</name>
<dbReference type="InterPro" id="IPR001926">
    <property type="entry name" value="TrpB-like_PALP"/>
</dbReference>
<dbReference type="FunFam" id="3.40.50.1100:FF:000005">
    <property type="entry name" value="Threonine dehydratase catabolic"/>
    <property type="match status" value="1"/>
</dbReference>
<organism evidence="16 17">
    <name type="scientific">Bacillus thermozeamaize</name>
    <dbReference type="NCBI Taxonomy" id="230954"/>
    <lineage>
        <taxon>Bacteria</taxon>
        <taxon>Bacillati</taxon>
        <taxon>Bacillota</taxon>
        <taxon>Bacilli</taxon>
        <taxon>Bacillales</taxon>
        <taxon>Bacillaceae</taxon>
        <taxon>Bacillus</taxon>
    </lineage>
</organism>
<dbReference type="Proteomes" id="UP000196475">
    <property type="component" value="Unassembled WGS sequence"/>
</dbReference>
<evidence type="ECO:0000256" key="10">
    <source>
        <dbReference type="ARBA" id="ARBA00023239"/>
    </source>
</evidence>
<dbReference type="GO" id="GO:0070689">
    <property type="term" value="P:L-threonine catabolic process to propionate"/>
    <property type="evidence" value="ECO:0007669"/>
    <property type="project" value="UniProtKB-UniPathway"/>
</dbReference>
<evidence type="ECO:0000256" key="1">
    <source>
        <dbReference type="ARBA" id="ARBA00001274"/>
    </source>
</evidence>
<evidence type="ECO:0000256" key="13">
    <source>
        <dbReference type="RuleBase" id="RU363083"/>
    </source>
</evidence>
<dbReference type="GO" id="GO:0004794">
    <property type="term" value="F:threonine deaminase activity"/>
    <property type="evidence" value="ECO:0007669"/>
    <property type="project" value="UniProtKB-EC"/>
</dbReference>
<comment type="function">
    <text evidence="11 13">Catalyzes the anaerobic formation of alpha-ketobutyrate and ammonia from threonine in a two-step reaction. The first step involved a dehydration of threonine and a production of enamine intermediates (aminocrotonate), which tautomerizes to its imine form (iminobutyrate). Both intermediates are unstable and short-lived. The second step is the nonenzymatic hydrolysis of the enamine/imine intermediates to form 2-ketobutyrate and free ammonia. In the low water environment of the cell, the second step is accelerated by RidA.</text>
</comment>
<dbReference type="Gene3D" id="3.40.50.1100">
    <property type="match status" value="2"/>
</dbReference>
<evidence type="ECO:0000256" key="11">
    <source>
        <dbReference type="ARBA" id="ARBA00025527"/>
    </source>
</evidence>
<evidence type="ECO:0000256" key="14">
    <source>
        <dbReference type="SAM" id="MobiDB-lite"/>
    </source>
</evidence>
<feature type="compositionally biased region" description="Basic and acidic residues" evidence="14">
    <location>
        <begin position="323"/>
        <end position="335"/>
    </location>
</feature>
<dbReference type="FunFam" id="3.40.50.1100:FF:000007">
    <property type="entry name" value="L-threonine dehydratase catabolic TdcB"/>
    <property type="match status" value="1"/>
</dbReference>
<dbReference type="InterPro" id="IPR036052">
    <property type="entry name" value="TrpB-like_PALP_sf"/>
</dbReference>
<comment type="pathway">
    <text evidence="3 13">Amino-acid degradation; L-threonine degradation via propanoate pathway; propanoate from L-threonine: step 1/4.</text>
</comment>
<dbReference type="NCBIfam" id="TIGR01127">
    <property type="entry name" value="ilvA_1Cterm"/>
    <property type="match status" value="1"/>
</dbReference>
<dbReference type="PANTHER" id="PTHR48078:SF6">
    <property type="entry name" value="L-THREONINE DEHYDRATASE CATABOLIC TDCB"/>
    <property type="match status" value="1"/>
</dbReference>
<evidence type="ECO:0000256" key="2">
    <source>
        <dbReference type="ARBA" id="ARBA00001933"/>
    </source>
</evidence>
<evidence type="ECO:0000256" key="12">
    <source>
        <dbReference type="ARBA" id="ARBA00031427"/>
    </source>
</evidence>
<proteinExistence type="inferred from homology"/>
<sequence>MHDGDLVQYSDVVDALNVVSEVVHRTPLVYSKTFSLWSGSEVYLKLENLQRTGAFKIRGAYNMIAHLAPEERAKGVVAASAGNHAQGVALSASLFGIPATVVMPEKAPQSKIEATEGYGAKVLLRGTTYNDAYEYAMQYCRLTGATFVHAFNHPHVIAGQGTIALEILQERMDLDAILVPIGGGGLIAGIGVAVKAIQPQMKVIGVQPAGSPSTVLSLKNGQRTTLSSIQTIADGLAVKTPGELTFSLIQKVVDDVITVTEEEISEAMWLLLERNKNLVEGAGAVGVAALLNNRCPGLKGKKVAVVVSGGNVDMSRLLALPRKEQSAHFSREDRKPKKALQHA</sequence>
<feature type="domain" description="Tryptophan synthase beta chain-like PALP" evidence="15">
    <location>
        <begin position="20"/>
        <end position="309"/>
    </location>
</feature>
<dbReference type="GO" id="GO:0000166">
    <property type="term" value="F:nucleotide binding"/>
    <property type="evidence" value="ECO:0007669"/>
    <property type="project" value="UniProtKB-KW"/>
</dbReference>
<dbReference type="PROSITE" id="PS00165">
    <property type="entry name" value="DEHYDRATASE_SER_THR"/>
    <property type="match status" value="1"/>
</dbReference>
<keyword evidence="9 13" id="KW-0663">Pyridoxal phosphate</keyword>
<evidence type="ECO:0000256" key="3">
    <source>
        <dbReference type="ARBA" id="ARBA00004958"/>
    </source>
</evidence>
<keyword evidence="10 13" id="KW-0456">Lyase</keyword>
<dbReference type="GO" id="GO:0006565">
    <property type="term" value="P:L-serine catabolic process"/>
    <property type="evidence" value="ECO:0007669"/>
    <property type="project" value="TreeGrafter"/>
</dbReference>
<keyword evidence="13" id="KW-0547">Nucleotide-binding</keyword>
<comment type="catalytic activity">
    <reaction evidence="1 13">
        <text>L-threonine = 2-oxobutanoate + NH4(+)</text>
        <dbReference type="Rhea" id="RHEA:22108"/>
        <dbReference type="ChEBI" id="CHEBI:16763"/>
        <dbReference type="ChEBI" id="CHEBI:28938"/>
        <dbReference type="ChEBI" id="CHEBI:57926"/>
        <dbReference type="EC" id="4.3.1.19"/>
    </reaction>
</comment>
<dbReference type="AlphaFoldDB" id="A0A1Y3PJY7"/>
<gene>
    <name evidence="16" type="ORF">BAA01_06725</name>
</gene>
<dbReference type="GO" id="GO:0003941">
    <property type="term" value="F:L-serine ammonia-lyase activity"/>
    <property type="evidence" value="ECO:0007669"/>
    <property type="project" value="TreeGrafter"/>
</dbReference>
<comment type="similarity">
    <text evidence="4 13">Belongs to the serine/threonine dehydratase family.</text>
</comment>
<reference evidence="17" key="1">
    <citation type="submission" date="2016-06" db="EMBL/GenBank/DDBJ databases">
        <authorList>
            <person name="Nascimento L."/>
            <person name="Pereira R.V."/>
            <person name="Martins L.F."/>
            <person name="Quaggio R.B."/>
            <person name="Silva A.M."/>
            <person name="Setubal J.C."/>
        </authorList>
    </citation>
    <scope>NUCLEOTIDE SEQUENCE [LARGE SCALE GENOMIC DNA]</scope>
</reference>
<accession>A0A1Y3PJY7</accession>
<dbReference type="InterPro" id="IPR050147">
    <property type="entry name" value="Ser/Thr_Dehydratase"/>
</dbReference>
<evidence type="ECO:0000256" key="6">
    <source>
        <dbReference type="ARBA" id="ARBA00012096"/>
    </source>
</evidence>
<dbReference type="GO" id="GO:0009097">
    <property type="term" value="P:isoleucine biosynthetic process"/>
    <property type="evidence" value="ECO:0007669"/>
    <property type="project" value="TreeGrafter"/>
</dbReference>
<evidence type="ECO:0000256" key="5">
    <source>
        <dbReference type="ARBA" id="ARBA00011447"/>
    </source>
</evidence>
<comment type="cofactor">
    <cofactor evidence="2 13">
        <name>pyridoxal 5'-phosphate</name>
        <dbReference type="ChEBI" id="CHEBI:597326"/>
    </cofactor>
</comment>
<dbReference type="CDD" id="cd01562">
    <property type="entry name" value="Thr-dehyd"/>
    <property type="match status" value="1"/>
</dbReference>
<feature type="region of interest" description="Disordered" evidence="14">
    <location>
        <begin position="323"/>
        <end position="343"/>
    </location>
</feature>
<comment type="subunit">
    <text evidence="5 13">In the native structure, TdcB is in a dimeric form, whereas in the TdcB-AMP complex, it exists in a tetrameric form (dimer of dimers).</text>
</comment>
<evidence type="ECO:0000259" key="15">
    <source>
        <dbReference type="Pfam" id="PF00291"/>
    </source>
</evidence>
<dbReference type="PANTHER" id="PTHR48078">
    <property type="entry name" value="THREONINE DEHYDRATASE, MITOCHONDRIAL-RELATED"/>
    <property type="match status" value="1"/>
</dbReference>
<evidence type="ECO:0000313" key="16">
    <source>
        <dbReference type="EMBL" id="OUM86437.1"/>
    </source>
</evidence>
<dbReference type="InterPro" id="IPR005789">
    <property type="entry name" value="Thr_deHydtase_catblc"/>
</dbReference>